<keyword evidence="9" id="KW-0106">Calcium</keyword>
<dbReference type="InterPro" id="IPR006102">
    <property type="entry name" value="Ig-like_GH2"/>
</dbReference>
<dbReference type="InterPro" id="IPR032312">
    <property type="entry name" value="LacZ_4"/>
</dbReference>
<dbReference type="InterPro" id="IPR014718">
    <property type="entry name" value="GH-type_carb-bd"/>
</dbReference>
<gene>
    <name evidence="14" type="ORF">CLV91_0391</name>
</gene>
<reference evidence="14 15" key="1">
    <citation type="submission" date="2018-10" db="EMBL/GenBank/DDBJ databases">
        <title>Genomic Encyclopedia of Archaeal and Bacterial Type Strains, Phase II (KMG-II): from individual species to whole genera.</title>
        <authorList>
            <person name="Goeker M."/>
        </authorList>
    </citation>
    <scope>NUCLEOTIDE SEQUENCE [LARGE SCALE GENOMIC DNA]</scope>
    <source>
        <strain evidence="14 15">DSM 25230</strain>
    </source>
</reference>
<evidence type="ECO:0000256" key="4">
    <source>
        <dbReference type="ARBA" id="ARBA00007401"/>
    </source>
</evidence>
<keyword evidence="8 12" id="KW-0378">Hydrolase</keyword>
<evidence type="ECO:0000256" key="12">
    <source>
        <dbReference type="RuleBase" id="RU361154"/>
    </source>
</evidence>
<evidence type="ECO:0000256" key="3">
    <source>
        <dbReference type="ARBA" id="ARBA00001959"/>
    </source>
</evidence>
<comment type="cofactor">
    <cofactor evidence="2">
        <name>Ca(2+)</name>
        <dbReference type="ChEBI" id="CHEBI:29108"/>
    </cofactor>
</comment>
<dbReference type="InterPro" id="IPR006104">
    <property type="entry name" value="Glyco_hydro_2_N"/>
</dbReference>
<comment type="caution">
    <text evidence="14">The sequence shown here is derived from an EMBL/GenBank/DDBJ whole genome shotgun (WGS) entry which is preliminary data.</text>
</comment>
<evidence type="ECO:0000256" key="1">
    <source>
        <dbReference type="ARBA" id="ARBA00001412"/>
    </source>
</evidence>
<dbReference type="Pfam" id="PF16353">
    <property type="entry name" value="LacZ_4"/>
    <property type="match status" value="1"/>
</dbReference>
<dbReference type="AlphaFoldDB" id="A0A495EBW9"/>
<dbReference type="FunFam" id="3.20.20.80:FF:000018">
    <property type="entry name" value="Beta-galactosidase"/>
    <property type="match status" value="1"/>
</dbReference>
<dbReference type="Proteomes" id="UP000269412">
    <property type="component" value="Unassembled WGS sequence"/>
</dbReference>
<evidence type="ECO:0000256" key="9">
    <source>
        <dbReference type="ARBA" id="ARBA00022837"/>
    </source>
</evidence>
<comment type="cofactor">
    <cofactor evidence="3">
        <name>Na(+)</name>
        <dbReference type="ChEBI" id="CHEBI:29101"/>
    </cofactor>
</comment>
<dbReference type="Gene3D" id="2.60.120.260">
    <property type="entry name" value="Galactose-binding domain-like"/>
    <property type="match status" value="1"/>
</dbReference>
<dbReference type="InterPro" id="IPR006103">
    <property type="entry name" value="Glyco_hydro_2_cat"/>
</dbReference>
<dbReference type="InterPro" id="IPR036156">
    <property type="entry name" value="Beta-gal/glucu_dom_sf"/>
</dbReference>
<keyword evidence="15" id="KW-1185">Reference proteome</keyword>
<dbReference type="Gene3D" id="3.20.20.80">
    <property type="entry name" value="Glycosidases"/>
    <property type="match status" value="1"/>
</dbReference>
<dbReference type="RefSeq" id="WP_121063422.1">
    <property type="nucleotide sequence ID" value="NZ_RBIQ01000007.1"/>
</dbReference>
<dbReference type="Gene3D" id="2.70.98.10">
    <property type="match status" value="1"/>
</dbReference>
<dbReference type="Gene3D" id="2.60.40.10">
    <property type="entry name" value="Immunoglobulins"/>
    <property type="match status" value="2"/>
</dbReference>
<dbReference type="PROSITE" id="PS00608">
    <property type="entry name" value="GLYCOSYL_HYDROL_F2_2"/>
    <property type="match status" value="1"/>
</dbReference>
<dbReference type="SUPFAM" id="SSF49303">
    <property type="entry name" value="beta-Galactosidase/glucuronidase domain"/>
    <property type="match status" value="2"/>
</dbReference>
<organism evidence="14 15">
    <name type="scientific">Maribacter vaceletii</name>
    <dbReference type="NCBI Taxonomy" id="1206816"/>
    <lineage>
        <taxon>Bacteria</taxon>
        <taxon>Pseudomonadati</taxon>
        <taxon>Bacteroidota</taxon>
        <taxon>Flavobacteriia</taxon>
        <taxon>Flavobacteriales</taxon>
        <taxon>Flavobacteriaceae</taxon>
        <taxon>Maribacter</taxon>
    </lineage>
</organism>
<dbReference type="Pfam" id="PF02836">
    <property type="entry name" value="Glyco_hydro_2_C"/>
    <property type="match status" value="1"/>
</dbReference>
<dbReference type="GO" id="GO:0030246">
    <property type="term" value="F:carbohydrate binding"/>
    <property type="evidence" value="ECO:0007669"/>
    <property type="project" value="InterPro"/>
</dbReference>
<name>A0A495EBW9_9FLAO</name>
<dbReference type="SUPFAM" id="SSF74650">
    <property type="entry name" value="Galactose mutarotase-like"/>
    <property type="match status" value="1"/>
</dbReference>
<dbReference type="InterPro" id="IPR004199">
    <property type="entry name" value="B-gal_small/dom_5"/>
</dbReference>
<dbReference type="PANTHER" id="PTHR46323">
    <property type="entry name" value="BETA-GALACTOSIDASE"/>
    <property type="match status" value="1"/>
</dbReference>
<dbReference type="SMART" id="SM01038">
    <property type="entry name" value="Bgal_small_N"/>
    <property type="match status" value="1"/>
</dbReference>
<dbReference type="OrthoDB" id="9801077at2"/>
<accession>A0A495EBW9</accession>
<evidence type="ECO:0000256" key="11">
    <source>
        <dbReference type="ARBA" id="ARBA00032230"/>
    </source>
</evidence>
<sequence>MKKLIALLVLIGNTVLIFGQQKNDWKNPSVNQINRLPSKATFYNFDSKTQAIEGKRTTSSSFKSLNGDWNFMWVAKPADASENFQNFDFDASKWDTIDVPSNWEMRGYGKPIYTNSTYPFFNDFPNINHHDNPVGHYIKTFNIDENWANQDVILHFGGVSSAYYVWVNGEFVGYSEDTRLPAEFDITKHLKQGENKVAVKVYRWCDGSYLEAQDHWRMSGIEREVYLQAYPKVRLSDFAVRTDFDENYENALLQIRPEIIANIKDKYVAKVGEFGSTNLKTTVDDWQLITELLDANGNKVGDAVTTNFSKILGENYPQRDNVYFGLIETEIKAPKKWSSDDPYLYTLIFTVKDNKGNNIQYTSTKVGFREVLIDERGRFLVNGNAVKMIGVNRHDHDHINGKMVTRKDMEEDVKLLKQFNFNSVRTSHYPNDPYFYDLCDTYGIYVMDEANLETHGLRGQLSNVPEWSNAYLERAVRMVERDKNHPSIIMWSLGNESGTGPNHAAMAGWIKDFDPTRYIHYEGAQGMPSHPDYKKNFFHPGKGNPSDKPWVDMISRMYPQPQELQDLIDDTAEFKKTPVLMCEYAHAMGNSVGNMKKYWDVIYNNDRALGGYIWDWIDQGLLKKDENGKEYYAYGGSYGDTPNDGSFCLNGIIASDRTPKPEIFECRKVNQPVVISTKDVLNGNFNILNRHHAIDLSQYNISWNVTENGKVIQKGDLASLHTKPFQSSYLNINFKKPKIKSGSVYHINIVGKLNKNTLWANTGFVVFEEQFSLDYKSPEPAILKSNNALVVNEDNSRLTITNKLITLEVDKSTGYISTYKAKGVTIMKTPLKLNFWRAETENDEAYRKAMKLESELDWMHAGDNLSIENINYDTPEKGKVVVTVKGNIAKPKASVTLIYTILGSGEVKVDYHTIIGANAPNAPRIGMTFDIAKNYGKLMYLGKGPHANYSDRNYASHIGLYSGKPEVINYKYAYPEEYGNHTETQWFSLANSSNRGILVKGEQPLNFSVQSFSTDNLQEANFLNELNDRDVYSVNIDLSQQGVGGDNTWSHRAQAHEEYRNKPGAYSYSFYLIPFTSSVKNPEKIKW</sequence>
<dbReference type="PROSITE" id="PS00719">
    <property type="entry name" value="GLYCOSYL_HYDROL_F2_1"/>
    <property type="match status" value="1"/>
</dbReference>
<dbReference type="InterPro" id="IPR006101">
    <property type="entry name" value="Glyco_hydro_2"/>
</dbReference>
<dbReference type="GO" id="GO:0004565">
    <property type="term" value="F:beta-galactosidase activity"/>
    <property type="evidence" value="ECO:0007669"/>
    <property type="project" value="UniProtKB-EC"/>
</dbReference>
<dbReference type="Pfam" id="PF00703">
    <property type="entry name" value="Glyco_hydro_2"/>
    <property type="match status" value="1"/>
</dbReference>
<dbReference type="InterPro" id="IPR023232">
    <property type="entry name" value="Glyco_hydro_2_AS"/>
</dbReference>
<dbReference type="PRINTS" id="PR00132">
    <property type="entry name" value="GLHYDRLASE2"/>
</dbReference>
<dbReference type="InterPro" id="IPR017853">
    <property type="entry name" value="GH"/>
</dbReference>
<protein>
    <recommendedName>
        <fullName evidence="7 12">Beta-galactosidase</fullName>
        <ecNumber evidence="6 12">3.2.1.23</ecNumber>
    </recommendedName>
    <alternativeName>
        <fullName evidence="11 12">Lactase</fullName>
    </alternativeName>
</protein>
<evidence type="ECO:0000256" key="6">
    <source>
        <dbReference type="ARBA" id="ARBA00012756"/>
    </source>
</evidence>
<dbReference type="InterPro" id="IPR023230">
    <property type="entry name" value="Glyco_hydro_2_CS"/>
</dbReference>
<feature type="domain" description="Beta galactosidase small chain/" evidence="13">
    <location>
        <begin position="799"/>
        <end position="1073"/>
    </location>
</feature>
<evidence type="ECO:0000256" key="2">
    <source>
        <dbReference type="ARBA" id="ARBA00001913"/>
    </source>
</evidence>
<dbReference type="PANTHER" id="PTHR46323:SF2">
    <property type="entry name" value="BETA-GALACTOSIDASE"/>
    <property type="match status" value="1"/>
</dbReference>
<comment type="subunit">
    <text evidence="5">Monomer.</text>
</comment>
<dbReference type="SUPFAM" id="SSF49785">
    <property type="entry name" value="Galactose-binding domain-like"/>
    <property type="match status" value="1"/>
</dbReference>
<dbReference type="Pfam" id="PF02837">
    <property type="entry name" value="Glyco_hydro_2_N"/>
    <property type="match status" value="1"/>
</dbReference>
<evidence type="ECO:0000256" key="8">
    <source>
        <dbReference type="ARBA" id="ARBA00022801"/>
    </source>
</evidence>
<dbReference type="Pfam" id="PF02929">
    <property type="entry name" value="Bgal_small_N"/>
    <property type="match status" value="1"/>
</dbReference>
<comment type="catalytic activity">
    <reaction evidence="1 12">
        <text>Hydrolysis of terminal non-reducing beta-D-galactose residues in beta-D-galactosides.</text>
        <dbReference type="EC" id="3.2.1.23"/>
    </reaction>
</comment>
<dbReference type="InterPro" id="IPR008979">
    <property type="entry name" value="Galactose-bd-like_sf"/>
</dbReference>
<evidence type="ECO:0000256" key="10">
    <source>
        <dbReference type="ARBA" id="ARBA00023295"/>
    </source>
</evidence>
<proteinExistence type="inferred from homology"/>
<comment type="similarity">
    <text evidence="4 12">Belongs to the glycosyl hydrolase 2 family.</text>
</comment>
<dbReference type="EMBL" id="RBIQ01000007">
    <property type="protein sequence ID" value="RKR14316.1"/>
    <property type="molecule type" value="Genomic_DNA"/>
</dbReference>
<evidence type="ECO:0000313" key="14">
    <source>
        <dbReference type="EMBL" id="RKR14316.1"/>
    </source>
</evidence>
<dbReference type="SUPFAM" id="SSF51445">
    <property type="entry name" value="(Trans)glycosidases"/>
    <property type="match status" value="1"/>
</dbReference>
<dbReference type="GO" id="GO:0009341">
    <property type="term" value="C:beta-galactosidase complex"/>
    <property type="evidence" value="ECO:0007669"/>
    <property type="project" value="InterPro"/>
</dbReference>
<dbReference type="GO" id="GO:0005990">
    <property type="term" value="P:lactose catabolic process"/>
    <property type="evidence" value="ECO:0007669"/>
    <property type="project" value="TreeGrafter"/>
</dbReference>
<evidence type="ECO:0000259" key="13">
    <source>
        <dbReference type="SMART" id="SM01038"/>
    </source>
</evidence>
<dbReference type="InterPro" id="IPR011013">
    <property type="entry name" value="Gal_mutarotase_sf_dom"/>
</dbReference>
<evidence type="ECO:0000256" key="5">
    <source>
        <dbReference type="ARBA" id="ARBA00011245"/>
    </source>
</evidence>
<evidence type="ECO:0000256" key="7">
    <source>
        <dbReference type="ARBA" id="ARBA00013303"/>
    </source>
</evidence>
<keyword evidence="10 12" id="KW-0326">Glycosidase</keyword>
<dbReference type="InterPro" id="IPR013783">
    <property type="entry name" value="Ig-like_fold"/>
</dbReference>
<dbReference type="InterPro" id="IPR050347">
    <property type="entry name" value="Bact_Beta-galactosidase"/>
</dbReference>
<dbReference type="EC" id="3.2.1.23" evidence="6 12"/>
<evidence type="ECO:0000313" key="15">
    <source>
        <dbReference type="Proteomes" id="UP000269412"/>
    </source>
</evidence>